<dbReference type="OrthoDB" id="6418713at2759"/>
<protein>
    <recommendedName>
        <fullName evidence="6">Sugar phosphate transporter domain-containing protein</fullName>
    </recommendedName>
</protein>
<evidence type="ECO:0000256" key="5">
    <source>
        <dbReference type="SAM" id="Phobius"/>
    </source>
</evidence>
<feature type="transmembrane region" description="Helical" evidence="5">
    <location>
        <begin position="253"/>
        <end position="270"/>
    </location>
</feature>
<feature type="transmembrane region" description="Helical" evidence="5">
    <location>
        <begin position="197"/>
        <end position="217"/>
    </location>
</feature>
<gene>
    <name evidence="7" type="ORF">GPECTOR_28g778</name>
</gene>
<comment type="caution">
    <text evidence="7">The sequence shown here is derived from an EMBL/GenBank/DDBJ whole genome shotgun (WGS) entry which is preliminary data.</text>
</comment>
<dbReference type="AlphaFoldDB" id="A0A150GET6"/>
<feature type="transmembrane region" description="Helical" evidence="5">
    <location>
        <begin position="160"/>
        <end position="177"/>
    </location>
</feature>
<evidence type="ECO:0000256" key="4">
    <source>
        <dbReference type="ARBA" id="ARBA00023136"/>
    </source>
</evidence>
<reference evidence="8" key="1">
    <citation type="journal article" date="2016" name="Nat. Commun.">
        <title>The Gonium pectorale genome demonstrates co-option of cell cycle regulation during the evolution of multicellularity.</title>
        <authorList>
            <person name="Hanschen E.R."/>
            <person name="Marriage T.N."/>
            <person name="Ferris P.J."/>
            <person name="Hamaji T."/>
            <person name="Toyoda A."/>
            <person name="Fujiyama A."/>
            <person name="Neme R."/>
            <person name="Noguchi H."/>
            <person name="Minakuchi Y."/>
            <person name="Suzuki M."/>
            <person name="Kawai-Toyooka H."/>
            <person name="Smith D.R."/>
            <person name="Sparks H."/>
            <person name="Anderson J."/>
            <person name="Bakaric R."/>
            <person name="Luria V."/>
            <person name="Karger A."/>
            <person name="Kirschner M.W."/>
            <person name="Durand P.M."/>
            <person name="Michod R.E."/>
            <person name="Nozaki H."/>
            <person name="Olson B.J."/>
        </authorList>
    </citation>
    <scope>NUCLEOTIDE SEQUENCE [LARGE SCALE GENOMIC DNA]</scope>
    <source>
        <strain evidence="8">NIES-2863</strain>
    </source>
</reference>
<evidence type="ECO:0000313" key="7">
    <source>
        <dbReference type="EMBL" id="KXZ48371.1"/>
    </source>
</evidence>
<dbReference type="Pfam" id="PF03151">
    <property type="entry name" value="TPT"/>
    <property type="match status" value="1"/>
</dbReference>
<evidence type="ECO:0000313" key="8">
    <source>
        <dbReference type="Proteomes" id="UP000075714"/>
    </source>
</evidence>
<dbReference type="InterPro" id="IPR004853">
    <property type="entry name" value="Sugar_P_trans_dom"/>
</dbReference>
<dbReference type="PANTHER" id="PTHR11132">
    <property type="entry name" value="SOLUTE CARRIER FAMILY 35"/>
    <property type="match status" value="1"/>
</dbReference>
<keyword evidence="8" id="KW-1185">Reference proteome</keyword>
<evidence type="ECO:0000256" key="1">
    <source>
        <dbReference type="ARBA" id="ARBA00004141"/>
    </source>
</evidence>
<accession>A0A150GET6</accession>
<keyword evidence="2 5" id="KW-0812">Transmembrane</keyword>
<dbReference type="GO" id="GO:0016020">
    <property type="term" value="C:membrane"/>
    <property type="evidence" value="ECO:0007669"/>
    <property type="project" value="UniProtKB-SubCell"/>
</dbReference>
<proteinExistence type="predicted"/>
<comment type="subcellular location">
    <subcellularLocation>
        <location evidence="1">Membrane</location>
        <topology evidence="1">Multi-pass membrane protein</topology>
    </subcellularLocation>
</comment>
<keyword evidence="3 5" id="KW-1133">Transmembrane helix</keyword>
<sequence length="291" mass="31409">MVDLKFKYPMAVAAMGMGFASIACFIWCDVLKMVPPALAVDTKFYWTRIFPVGACQGLTLFLGNQMYFYLTVAFIEMSRASLPVTTMVALWLARLETPTAAVIRAVCLTAVGCAVAAYGEVHLTLVGAMVAACNLSMESLRLVMTQYLLVGCDMHPMQSLKYIAPAATLALVTGSVFREYPLMVEHNAYRIVSRYPMYFLLAASLGLVVNVLGVIIIKLSSATTLKVLAAVRGPIVVMCGVMLFAEAVTAIEFFGYSIALVGFIWYQYALTQKAAAAAAALKQQQRAAGGA</sequence>
<evidence type="ECO:0000256" key="3">
    <source>
        <dbReference type="ARBA" id="ARBA00022989"/>
    </source>
</evidence>
<organism evidence="7 8">
    <name type="scientific">Gonium pectorale</name>
    <name type="common">Green alga</name>
    <dbReference type="NCBI Taxonomy" id="33097"/>
    <lineage>
        <taxon>Eukaryota</taxon>
        <taxon>Viridiplantae</taxon>
        <taxon>Chlorophyta</taxon>
        <taxon>core chlorophytes</taxon>
        <taxon>Chlorophyceae</taxon>
        <taxon>CS clade</taxon>
        <taxon>Chlamydomonadales</taxon>
        <taxon>Volvocaceae</taxon>
        <taxon>Gonium</taxon>
    </lineage>
</organism>
<dbReference type="Proteomes" id="UP000075714">
    <property type="component" value="Unassembled WGS sequence"/>
</dbReference>
<evidence type="ECO:0000259" key="6">
    <source>
        <dbReference type="Pfam" id="PF03151"/>
    </source>
</evidence>
<keyword evidence="4 5" id="KW-0472">Membrane</keyword>
<feature type="transmembrane region" description="Helical" evidence="5">
    <location>
        <begin position="67"/>
        <end position="93"/>
    </location>
</feature>
<dbReference type="InterPro" id="IPR050186">
    <property type="entry name" value="TPT_transporter"/>
</dbReference>
<name>A0A150GET6_GONPE</name>
<feature type="domain" description="Sugar phosphate transporter" evidence="6">
    <location>
        <begin position="6"/>
        <end position="266"/>
    </location>
</feature>
<dbReference type="PROSITE" id="PS51257">
    <property type="entry name" value="PROKAR_LIPOPROTEIN"/>
    <property type="match status" value="1"/>
</dbReference>
<evidence type="ECO:0000256" key="2">
    <source>
        <dbReference type="ARBA" id="ARBA00022692"/>
    </source>
</evidence>
<feature type="transmembrane region" description="Helical" evidence="5">
    <location>
        <begin position="100"/>
        <end position="119"/>
    </location>
</feature>
<dbReference type="EMBL" id="LSYV01000029">
    <property type="protein sequence ID" value="KXZ48371.1"/>
    <property type="molecule type" value="Genomic_DNA"/>
</dbReference>